<protein>
    <submittedName>
        <fullName evidence="3">WGS project CABT00000000 data, contig 2.12</fullName>
    </submittedName>
</protein>
<evidence type="ECO:0000259" key="2">
    <source>
        <dbReference type="SMART" id="SM00382"/>
    </source>
</evidence>
<dbReference type="HOGENOM" id="CLU_004471_6_0_1"/>
<accession>F7VXN0</accession>
<dbReference type="Pfam" id="PF22942">
    <property type="entry name" value="DUF7025"/>
    <property type="match status" value="1"/>
</dbReference>
<dbReference type="Pfam" id="PF23232">
    <property type="entry name" value="AAA_lid_13"/>
    <property type="match status" value="1"/>
</dbReference>
<dbReference type="InParanoid" id="F7VXN0"/>
<reference evidence="3 4" key="1">
    <citation type="journal article" date="2010" name="PLoS Genet.">
        <title>De novo assembly of a 40 Mb eukaryotic genome from short sequence reads: Sordaria macrospora, a model organism for fungal morphogenesis.</title>
        <authorList>
            <person name="Nowrousian M."/>
            <person name="Stajich J."/>
            <person name="Chu M."/>
            <person name="Engh I."/>
            <person name="Espagne E."/>
            <person name="Halliday K."/>
            <person name="Kamerewerd J."/>
            <person name="Kempken F."/>
            <person name="Knab B."/>
            <person name="Kuo H.C."/>
            <person name="Osiewacz H.D."/>
            <person name="Poeggeler S."/>
            <person name="Read N."/>
            <person name="Seiler S."/>
            <person name="Smith K."/>
            <person name="Zickler D."/>
            <person name="Kueck U."/>
            <person name="Freitag M."/>
        </authorList>
    </citation>
    <scope>NUCLEOTIDE SEQUENCE [LARGE SCALE GENOMIC DNA]</scope>
    <source>
        <strain evidence="4">ATCC MYA-333 / DSM 997 / K(L3346) / K-hell</strain>
        <tissue evidence="3">Mycelium</tissue>
    </source>
</reference>
<dbReference type="Gene3D" id="3.40.50.300">
    <property type="entry name" value="P-loop containing nucleotide triphosphate hydrolases"/>
    <property type="match status" value="1"/>
</dbReference>
<dbReference type="OrthoDB" id="10042665at2759"/>
<keyword evidence="4" id="KW-1185">Reference proteome</keyword>
<dbReference type="InterPro" id="IPR056599">
    <property type="entry name" value="AAA_lid_fung"/>
</dbReference>
<dbReference type="PANTHER" id="PTHR46411:SF2">
    <property type="entry name" value="AAA+ ATPASE DOMAIN-CONTAINING PROTEIN"/>
    <property type="match status" value="1"/>
</dbReference>
<feature type="compositionally biased region" description="Basic and acidic residues" evidence="1">
    <location>
        <begin position="59"/>
        <end position="68"/>
    </location>
</feature>
<dbReference type="GO" id="GO:0005524">
    <property type="term" value="F:ATP binding"/>
    <property type="evidence" value="ECO:0007669"/>
    <property type="project" value="InterPro"/>
</dbReference>
<dbReference type="Pfam" id="PF00004">
    <property type="entry name" value="AAA"/>
    <property type="match status" value="1"/>
</dbReference>
<feature type="compositionally biased region" description="Basic residues" evidence="1">
    <location>
        <begin position="923"/>
        <end position="933"/>
    </location>
</feature>
<dbReference type="VEuPathDB" id="FungiDB:SMAC_02851"/>
<dbReference type="PANTHER" id="PTHR46411">
    <property type="entry name" value="FAMILY ATPASE, PUTATIVE-RELATED"/>
    <property type="match status" value="1"/>
</dbReference>
<dbReference type="AlphaFoldDB" id="F7VXN0"/>
<evidence type="ECO:0000256" key="1">
    <source>
        <dbReference type="SAM" id="MobiDB-lite"/>
    </source>
</evidence>
<dbReference type="EMBL" id="CABT02000012">
    <property type="protein sequence ID" value="CCC10274.1"/>
    <property type="molecule type" value="Genomic_DNA"/>
</dbReference>
<evidence type="ECO:0000313" key="4">
    <source>
        <dbReference type="Proteomes" id="UP000001881"/>
    </source>
</evidence>
<dbReference type="InterPro" id="IPR003959">
    <property type="entry name" value="ATPase_AAA_core"/>
</dbReference>
<dbReference type="SUPFAM" id="SSF52540">
    <property type="entry name" value="P-loop containing nucleoside triphosphate hydrolases"/>
    <property type="match status" value="1"/>
</dbReference>
<evidence type="ECO:0000313" key="3">
    <source>
        <dbReference type="EMBL" id="CCC10274.1"/>
    </source>
</evidence>
<dbReference type="InterPro" id="IPR054289">
    <property type="entry name" value="DUF7025"/>
</dbReference>
<feature type="domain" description="AAA+ ATPase" evidence="2">
    <location>
        <begin position="586"/>
        <end position="713"/>
    </location>
</feature>
<feature type="compositionally biased region" description="Low complexity" evidence="1">
    <location>
        <begin position="436"/>
        <end position="450"/>
    </location>
</feature>
<dbReference type="InterPro" id="IPR003593">
    <property type="entry name" value="AAA+_ATPase"/>
</dbReference>
<feature type="region of interest" description="Disordered" evidence="1">
    <location>
        <begin position="59"/>
        <end position="83"/>
    </location>
</feature>
<proteinExistence type="predicted"/>
<gene>
    <name evidence="3" type="ORF">SMAC_02851</name>
</gene>
<feature type="region of interest" description="Disordered" evidence="1">
    <location>
        <begin position="429"/>
        <end position="458"/>
    </location>
</feature>
<organism evidence="3 4">
    <name type="scientific">Sordaria macrospora (strain ATCC MYA-333 / DSM 997 / K(L3346) / K-hell)</name>
    <dbReference type="NCBI Taxonomy" id="771870"/>
    <lineage>
        <taxon>Eukaryota</taxon>
        <taxon>Fungi</taxon>
        <taxon>Dikarya</taxon>
        <taxon>Ascomycota</taxon>
        <taxon>Pezizomycotina</taxon>
        <taxon>Sordariomycetes</taxon>
        <taxon>Sordariomycetidae</taxon>
        <taxon>Sordariales</taxon>
        <taxon>Sordariaceae</taxon>
        <taxon>Sordaria</taxon>
    </lineage>
</organism>
<feature type="region of interest" description="Disordered" evidence="1">
    <location>
        <begin position="912"/>
        <end position="933"/>
    </location>
</feature>
<dbReference type="InterPro" id="IPR027417">
    <property type="entry name" value="P-loop_NTPase"/>
</dbReference>
<dbReference type="OMA" id="VALHYKN"/>
<sequence length="933" mass="104085">MSGIVRRRVAPMDADETDSVDSFEAVGFKTVKHQRVPDDEMPDILYSIQFCSSTGRLMETRESAKPLDPKASNTGLEEETSKPTPVIEIRTTVHARYEGADYYDEPHYPPPEPYWSGSDSDCSDNLPRTRRSREPHAKDRTEMVIHSDHLKAALSAVVSYYREFSPEHGIIRAPYQVLVDHWRELELYKLNQPSCHDAEYADTTTKHIDVLLSFLRATFAERFAAERLRQEDPRGAMATFDNFWTLLKPGTVIYRDRNGTLVPYIVSLVRLAGPYDAQGNGEGDNSYYLEFWNIQYSRGLLRRRMKSCTISAWRGERLINSLSVIPERFVTDAAKVAAENIKLGRLYWELAKQPSYMEYDGQVTNGDRASSGRGYKMTGRVIVDCEGWERFGNGDIAPHIRRPRHRGDNLNVDVLPQVMSKCACPTCSSGGGGGNKSSSSTSSNGHGNPGQRRSDPSPFVSFDKLNPKTDSLPDNSTLYLHVLSPTVPAFILSERRWAHIHLSGLGPVRPDLDAFKYLVLDPAIKLTVKSLIGRFAAPSSTSSYPSSSPFTAAENSAAKESILSPATASSSALTPWPTDFVRNKGLGRIFLLHGSPGVGKTCTAECISELARRPLLSLTSGDLSTSMSSSSVERRLSYFLELGERFGALVLLDEADVYLERRRTRDLKRNGLVSVFLRALEYFRGVLFLTTNRVAAFDDAFTSRIHVALYYPELGEEERRRIWGYQFERLERESAPSSSASADGGEGSRKRFYIPQSTKEYAFHHPSVLALKWNGREIRNALQTAVALAETEAAESHPGGSVSGTTTTIALMDKHLKAVVGMSSGFKTFMEGVKKKRKGKAAALLRTGVVDADDNDDENDGEYADEEEDEHEDGEVESDDDDERPGSGYSSTSENGMRAFVANRAIKPVIIYQRRSKDNIRGRMNRQQRTSRN</sequence>
<feature type="region of interest" description="Disordered" evidence="1">
    <location>
        <begin position="108"/>
        <end position="137"/>
    </location>
</feature>
<dbReference type="Proteomes" id="UP000001881">
    <property type="component" value="Unassembled WGS sequence"/>
</dbReference>
<comment type="caution">
    <text evidence="3">The sequence shown here is derived from an EMBL/GenBank/DDBJ whole genome shotgun (WGS) entry which is preliminary data.</text>
</comment>
<feature type="region of interest" description="Disordered" evidence="1">
    <location>
        <begin position="849"/>
        <end position="900"/>
    </location>
</feature>
<name>F7VXN0_SORMK</name>
<dbReference type="eggNOG" id="KOG0742">
    <property type="taxonomic scope" value="Eukaryota"/>
</dbReference>
<dbReference type="GO" id="GO:0016887">
    <property type="term" value="F:ATP hydrolysis activity"/>
    <property type="evidence" value="ECO:0007669"/>
    <property type="project" value="InterPro"/>
</dbReference>
<feature type="compositionally biased region" description="Acidic residues" evidence="1">
    <location>
        <begin position="851"/>
        <end position="883"/>
    </location>
</feature>
<dbReference type="SMART" id="SM00382">
    <property type="entry name" value="AAA"/>
    <property type="match status" value="1"/>
</dbReference>